<dbReference type="GO" id="GO:0016020">
    <property type="term" value="C:membrane"/>
    <property type="evidence" value="ECO:0007669"/>
    <property type="project" value="UniProtKB-SubCell"/>
</dbReference>
<comment type="similarity">
    <text evidence="2">Belongs to the glycosyltransferase 31 family. Beta3-Gal-T subfamily.</text>
</comment>
<evidence type="ECO:0000256" key="2">
    <source>
        <dbReference type="ARBA" id="ARBA00006462"/>
    </source>
</evidence>
<comment type="subcellular location">
    <subcellularLocation>
        <location evidence="1">Membrane</location>
        <topology evidence="1">Single-pass type II membrane protein</topology>
    </subcellularLocation>
</comment>
<keyword evidence="5" id="KW-1133">Transmembrane helix</keyword>
<protein>
    <submittedName>
        <fullName evidence="7">Uncharacterized protein</fullName>
    </submittedName>
</protein>
<evidence type="ECO:0000313" key="7">
    <source>
        <dbReference type="EMBL" id="GAX23777.1"/>
    </source>
</evidence>
<dbReference type="InParanoid" id="A0A1Z5KC03"/>
<keyword evidence="6" id="KW-0472">Membrane</keyword>
<evidence type="ECO:0000256" key="1">
    <source>
        <dbReference type="ARBA" id="ARBA00004606"/>
    </source>
</evidence>
<organism evidence="7 8">
    <name type="scientific">Fistulifera solaris</name>
    <name type="common">Oleaginous diatom</name>
    <dbReference type="NCBI Taxonomy" id="1519565"/>
    <lineage>
        <taxon>Eukaryota</taxon>
        <taxon>Sar</taxon>
        <taxon>Stramenopiles</taxon>
        <taxon>Ochrophyta</taxon>
        <taxon>Bacillariophyta</taxon>
        <taxon>Bacillariophyceae</taxon>
        <taxon>Bacillariophycidae</taxon>
        <taxon>Naviculales</taxon>
        <taxon>Naviculaceae</taxon>
        <taxon>Fistulifera</taxon>
    </lineage>
</organism>
<reference evidence="7 8" key="1">
    <citation type="journal article" date="2015" name="Plant Cell">
        <title>Oil accumulation by the oleaginous diatom Fistulifera solaris as revealed by the genome and transcriptome.</title>
        <authorList>
            <person name="Tanaka T."/>
            <person name="Maeda Y."/>
            <person name="Veluchamy A."/>
            <person name="Tanaka M."/>
            <person name="Abida H."/>
            <person name="Marechal E."/>
            <person name="Bowler C."/>
            <person name="Muto M."/>
            <person name="Sunaga Y."/>
            <person name="Tanaka M."/>
            <person name="Yoshino T."/>
            <person name="Taniguchi T."/>
            <person name="Fukuda Y."/>
            <person name="Nemoto M."/>
            <person name="Matsumoto M."/>
            <person name="Wong P.S."/>
            <person name="Aburatani S."/>
            <person name="Fujibuchi W."/>
        </authorList>
    </citation>
    <scope>NUCLEOTIDE SEQUENCE [LARGE SCALE GENOMIC DNA]</scope>
    <source>
        <strain evidence="7 8">JPCC DA0580</strain>
    </source>
</reference>
<dbReference type="Gene3D" id="3.90.550.50">
    <property type="match status" value="1"/>
</dbReference>
<dbReference type="Proteomes" id="UP000198406">
    <property type="component" value="Unassembled WGS sequence"/>
</dbReference>
<dbReference type="OrthoDB" id="45159at2759"/>
<dbReference type="AlphaFoldDB" id="A0A1Z5KC03"/>
<keyword evidence="8" id="KW-1185">Reference proteome</keyword>
<proteinExistence type="inferred from homology"/>
<name>A0A1Z5KC03_FISSO</name>
<dbReference type="InterPro" id="IPR026050">
    <property type="entry name" value="C1GALT1/C1GALT1_chp1"/>
</dbReference>
<evidence type="ECO:0000256" key="4">
    <source>
        <dbReference type="ARBA" id="ARBA00022968"/>
    </source>
</evidence>
<dbReference type="GO" id="GO:0016263">
    <property type="term" value="F:glycoprotein-N-acetylgalactosamine 3-beta-galactosyltransferase activity"/>
    <property type="evidence" value="ECO:0007669"/>
    <property type="project" value="TreeGrafter"/>
</dbReference>
<evidence type="ECO:0000313" key="8">
    <source>
        <dbReference type="Proteomes" id="UP000198406"/>
    </source>
</evidence>
<dbReference type="PANTHER" id="PTHR23033:SF14">
    <property type="entry name" value="GLYCOPROTEIN-N-ACETYLGALACTOSAMINE 3-BETA-GALACTOSYLTRANSFERASE 1-RELATED"/>
    <property type="match status" value="1"/>
</dbReference>
<keyword evidence="3" id="KW-0812">Transmembrane</keyword>
<evidence type="ECO:0000256" key="3">
    <source>
        <dbReference type="ARBA" id="ARBA00022692"/>
    </source>
</evidence>
<evidence type="ECO:0000256" key="6">
    <source>
        <dbReference type="ARBA" id="ARBA00023136"/>
    </source>
</evidence>
<dbReference type="PANTHER" id="PTHR23033">
    <property type="entry name" value="BETA1,3-GALACTOSYLTRANSFERASE"/>
    <property type="match status" value="1"/>
</dbReference>
<evidence type="ECO:0000256" key="5">
    <source>
        <dbReference type="ARBA" id="ARBA00022989"/>
    </source>
</evidence>
<gene>
    <name evidence="7" type="ORF">FisN_12Hh355</name>
</gene>
<comment type="caution">
    <text evidence="7">The sequence shown here is derived from an EMBL/GenBank/DDBJ whole genome shotgun (WGS) entry which is preliminary data.</text>
</comment>
<sequence length="697" mass="79318">MTSPRLKLSCLIVFLAWTSIAFLLNGRAIRSTDSSETALSFIPETVRNRHEISSLSSSLGAASNQTLSPWETHLPEVCSVLPGEGTEEGGRMGYQVLYRLHYFFQKTRSLKTTENPLLCVWIADIKETDDFLFQTLQGQCDGFLQVYMANENAPLSQYSDDNLHQIHIPVTTDGLQAVFVFISELSQYRWFHWMDPHRSYFVPENFFYILQSNQVSNHDHPVVLQSWILHNAETNKEYRDLFGTDPMKAPGCDSPRAGNQPTARLLQHCSQVRQGDNFLAVQNWISSCLLGVPVSCLRPNKTRDRQEKWAHLRRYSEIALPSAWEDWATQSQKPSDIVLSLIRVHSILHGACHKFWNKVLGAVDEHGNPGYVHDPYYIKNHPHPFNYHVSGESKGVCEIPFGEGDEGKYGYQGLRKIEIATAHQNQKRVLCMVYTQSNGHFRLQAIAETWAPRCDGFFAASNLTDKSIGAVHLLHEGPEIYDNMWMKVRAMFQYAYDHYLNDFDLFHIGGDDHYLIPENLRFTAATGSWKGPWDDTMPLLLGGSLALKKRRYCNGGSGYTVNSAALKLLVEELFNHPTCMPHWRASYEDRLVSSCFRSAGVLCTDTNDDHNETRYHTWNADQHAAWNKEKPAQDWKKLVEQHGIAWKEGLGQISRSSVSFHLKNPGSTSLDSGMRRYHAILNNLCSLTKSTAARTQE</sequence>
<dbReference type="EMBL" id="BDSP01000203">
    <property type="protein sequence ID" value="GAX23777.1"/>
    <property type="molecule type" value="Genomic_DNA"/>
</dbReference>
<accession>A0A1Z5KC03</accession>
<keyword evidence="4" id="KW-0735">Signal-anchor</keyword>